<gene>
    <name evidence="10" type="ORF">SSGG_02082</name>
</gene>
<feature type="transmembrane region" description="Helical" evidence="8">
    <location>
        <begin position="537"/>
        <end position="557"/>
    </location>
</feature>
<proteinExistence type="predicted"/>
<dbReference type="CDD" id="cd06421">
    <property type="entry name" value="CESA_CelA_like"/>
    <property type="match status" value="1"/>
</dbReference>
<feature type="transmembrane region" description="Helical" evidence="8">
    <location>
        <begin position="433"/>
        <end position="451"/>
    </location>
</feature>
<sequence>MEPPRGLDQSSRAKPVSDSLRCSNPGKWSIPLTLGWAIGNGNRKTGTYTAVGGFMTVHHLPQPPSDDELYWYFGPQRRWVLVSSSLAFVFTAATMFTFALRTPALWAFLAILGLNVVALLLSSANSLRQRRLTRASHDVLVRAWRPAALPTVDLYLPTCGEPLPVLANAYRAVAALDWPGALTIWVLDDADRAEVAALAAGHGYRYVVRPDRGHLKKAGNLNHALPLSDAEFIAILDADFAPRPDFLRHLVPYFADPAVGIVQSPQCFDTDAGMDWIQRAAGAAQEWFFRWIQPSRDAADAAICCGSNAVYRRSAIDLAGGFARLDHSEDLYTGLALHERGFRTQYVPVLVAKGTSPDTVTSFVNQQYRWAMGNLHLLGTPVLKRMNAPWRMRLCFYEGVVGYLTTAVNTFAAPLPPLVMMFGYPDDVRPWHVLPLLAPLWLWHVLLPRISRTRWRVEVIRAGVLTSVAAATAFWHTLRGRSAAWVPTGAQNKERRGKGSSGSMARRVVGVSLVWLVLSNAAAAAGLALTVARNGWAPAWGLGLYLLVQLHINVPLIRDLTRELSLSRSRSGSWYLSGSRSGSRSRPVPRTGVLPRRWPEALAASAVLLLTGLLASGWVDPMLPWLS</sequence>
<evidence type="ECO:0000259" key="9">
    <source>
        <dbReference type="Pfam" id="PF13632"/>
    </source>
</evidence>
<dbReference type="PANTHER" id="PTHR43867:SF2">
    <property type="entry name" value="CELLULOSE SYNTHASE CATALYTIC SUBUNIT A [UDP-FORMING]"/>
    <property type="match status" value="1"/>
</dbReference>
<dbReference type="Gene3D" id="3.90.550.10">
    <property type="entry name" value="Spore Coat Polysaccharide Biosynthesis Protein SpsA, Chain A"/>
    <property type="match status" value="1"/>
</dbReference>
<comment type="subcellular location">
    <subcellularLocation>
        <location evidence="1">Membrane</location>
        <topology evidence="1">Multi-pass membrane protein</topology>
    </subcellularLocation>
</comment>
<evidence type="ECO:0000256" key="5">
    <source>
        <dbReference type="ARBA" id="ARBA00022989"/>
    </source>
</evidence>
<dbReference type="InterPro" id="IPR029044">
    <property type="entry name" value="Nucleotide-diphossugar_trans"/>
</dbReference>
<evidence type="ECO:0000256" key="1">
    <source>
        <dbReference type="ARBA" id="ARBA00004141"/>
    </source>
</evidence>
<keyword evidence="2" id="KW-0328">Glycosyltransferase</keyword>
<evidence type="ECO:0000313" key="11">
    <source>
        <dbReference type="Proteomes" id="UP000003986"/>
    </source>
</evidence>
<name>D6AEJ0_STRFL</name>
<feature type="transmembrane region" description="Helical" evidence="8">
    <location>
        <begin position="105"/>
        <end position="124"/>
    </location>
</feature>
<dbReference type="InterPro" id="IPR001173">
    <property type="entry name" value="Glyco_trans_2-like"/>
</dbReference>
<reference evidence="11" key="2">
    <citation type="submission" date="2008-12" db="EMBL/GenBank/DDBJ databases">
        <title>Annotation of Streptomyces roseosporus strain NRRL 15998.</title>
        <authorList>
            <consortium name="The Broad Institute Genome Sequencing Platform"/>
            <consortium name="Broad Institute Microbial Sequencing Center"/>
            <person name="Fischbach M."/>
            <person name="Ward D."/>
            <person name="Young S."/>
            <person name="Kodira C.D."/>
            <person name="Zeng Q."/>
            <person name="Koehrsen M."/>
            <person name="Godfrey P."/>
            <person name="Alvarado L."/>
            <person name="Berlin A.M."/>
            <person name="Borenstein D."/>
            <person name="Chen Z."/>
            <person name="Engels R."/>
            <person name="Freedman E."/>
            <person name="Gellesch M."/>
            <person name="Goldberg J."/>
            <person name="Griggs A."/>
            <person name="Gujja S."/>
            <person name="Heiman D.I."/>
            <person name="Hepburn T.A."/>
            <person name="Howarth C."/>
            <person name="Jen D."/>
            <person name="Larson L."/>
            <person name="Lewis B."/>
            <person name="Mehta T."/>
            <person name="Park D."/>
            <person name="Pearson M."/>
            <person name="Roberts A."/>
            <person name="Saif S."/>
            <person name="Shea T.D."/>
            <person name="Shenoy N."/>
            <person name="Sisk P."/>
            <person name="Stolte C."/>
            <person name="Sykes S.N."/>
            <person name="Walk T."/>
            <person name="White J."/>
            <person name="Yandava C."/>
            <person name="Straight P."/>
            <person name="Clardy J."/>
            <person name="Hung D."/>
            <person name="Kolter R."/>
            <person name="Mekalanos J."/>
            <person name="Walker S."/>
            <person name="Walsh C.T."/>
            <person name="Wieland B.L.C."/>
            <person name="Ilzarbe M."/>
            <person name="Galagan J."/>
            <person name="Nusbaum C."/>
            <person name="Birren B."/>
        </authorList>
    </citation>
    <scope>NUCLEOTIDE SEQUENCE [LARGE SCALE GENOMIC DNA]</scope>
    <source>
        <strain evidence="11">NRRL 15998</strain>
    </source>
</reference>
<evidence type="ECO:0000256" key="2">
    <source>
        <dbReference type="ARBA" id="ARBA00022676"/>
    </source>
</evidence>
<keyword evidence="3" id="KW-0808">Transferase</keyword>
<organism evidence="10 11">
    <name type="scientific">Streptomyces filamentosus NRRL 15998</name>
    <dbReference type="NCBI Taxonomy" id="457431"/>
    <lineage>
        <taxon>Bacteria</taxon>
        <taxon>Bacillati</taxon>
        <taxon>Actinomycetota</taxon>
        <taxon>Actinomycetes</taxon>
        <taxon>Kitasatosporales</taxon>
        <taxon>Streptomycetaceae</taxon>
        <taxon>Streptomyces</taxon>
    </lineage>
</organism>
<keyword evidence="6 8" id="KW-0472">Membrane</keyword>
<dbReference type="InterPro" id="IPR050321">
    <property type="entry name" value="Glycosyltr_2/OpgH_subfam"/>
</dbReference>
<dbReference type="SUPFAM" id="SSF53448">
    <property type="entry name" value="Nucleotide-diphospho-sugar transferases"/>
    <property type="match status" value="1"/>
</dbReference>
<evidence type="ECO:0000256" key="3">
    <source>
        <dbReference type="ARBA" id="ARBA00022679"/>
    </source>
</evidence>
<feature type="transmembrane region" description="Helical" evidence="8">
    <location>
        <begin position="601"/>
        <end position="619"/>
    </location>
</feature>
<dbReference type="Proteomes" id="UP000003986">
    <property type="component" value="Unassembled WGS sequence"/>
</dbReference>
<keyword evidence="4 8" id="KW-0812">Transmembrane</keyword>
<keyword evidence="5 8" id="KW-1133">Transmembrane helix</keyword>
<feature type="transmembrane region" description="Helical" evidence="8">
    <location>
        <begin position="508"/>
        <end position="531"/>
    </location>
</feature>
<dbReference type="Pfam" id="PF13632">
    <property type="entry name" value="Glyco_trans_2_3"/>
    <property type="match status" value="1"/>
</dbReference>
<feature type="domain" description="Glycosyltransferase 2-like" evidence="9">
    <location>
        <begin position="233"/>
        <end position="434"/>
    </location>
</feature>
<dbReference type="GO" id="GO:0016757">
    <property type="term" value="F:glycosyltransferase activity"/>
    <property type="evidence" value="ECO:0007669"/>
    <property type="project" value="UniProtKB-KW"/>
</dbReference>
<reference evidence="11" key="1">
    <citation type="submission" date="2008-10" db="EMBL/GenBank/DDBJ databases">
        <authorList>
            <person name="Molnar K."/>
        </authorList>
    </citation>
    <scope>NUCLEOTIDE SEQUENCE [LARGE SCALE GENOMIC DNA]</scope>
    <source>
        <strain evidence="11">NRRL 15998</strain>
    </source>
</reference>
<protein>
    <submittedName>
        <fullName evidence="10">Cellulose synthase</fullName>
    </submittedName>
</protein>
<evidence type="ECO:0000256" key="4">
    <source>
        <dbReference type="ARBA" id="ARBA00022692"/>
    </source>
</evidence>
<dbReference type="EMBL" id="DS999644">
    <property type="protein sequence ID" value="EFE74716.2"/>
    <property type="molecule type" value="Genomic_DNA"/>
</dbReference>
<evidence type="ECO:0000313" key="10">
    <source>
        <dbReference type="EMBL" id="EFE74716.2"/>
    </source>
</evidence>
<evidence type="ECO:0000256" key="6">
    <source>
        <dbReference type="ARBA" id="ARBA00023136"/>
    </source>
</evidence>
<evidence type="ECO:0000256" key="8">
    <source>
        <dbReference type="SAM" id="Phobius"/>
    </source>
</evidence>
<dbReference type="GO" id="GO:0016020">
    <property type="term" value="C:membrane"/>
    <property type="evidence" value="ECO:0007669"/>
    <property type="project" value="UniProtKB-SubCell"/>
</dbReference>
<evidence type="ECO:0000256" key="7">
    <source>
        <dbReference type="SAM" id="MobiDB-lite"/>
    </source>
</evidence>
<dbReference type="AlphaFoldDB" id="D6AEJ0"/>
<feature type="region of interest" description="Disordered" evidence="7">
    <location>
        <begin position="1"/>
        <end position="20"/>
    </location>
</feature>
<feature type="transmembrane region" description="Helical" evidence="8">
    <location>
        <begin position="394"/>
        <end position="413"/>
    </location>
</feature>
<accession>D6AEJ0</accession>
<dbReference type="PANTHER" id="PTHR43867">
    <property type="entry name" value="CELLULOSE SYNTHASE CATALYTIC SUBUNIT A [UDP-FORMING]"/>
    <property type="match status" value="1"/>
</dbReference>
<feature type="transmembrane region" description="Helical" evidence="8">
    <location>
        <begin position="79"/>
        <end position="99"/>
    </location>
</feature>